<keyword evidence="2" id="KW-1185">Reference proteome</keyword>
<proteinExistence type="predicted"/>
<comment type="caution">
    <text evidence="1">The sequence shown here is derived from an EMBL/GenBank/DDBJ whole genome shotgun (WGS) entry which is preliminary data.</text>
</comment>
<dbReference type="AlphaFoldDB" id="A0A069PU57"/>
<name>A0A069PU57_9BURK</name>
<sequence>MLVTNDAQRLERRCIEEQAIGAPNGDREQSARGGFQWLAVERKWVNAGTDFGENFARFALHCCQVAHNAQVHRVECGGFASSRALFLAR</sequence>
<protein>
    <submittedName>
        <fullName evidence="1">Uncharacterized protein</fullName>
    </submittedName>
</protein>
<dbReference type="Proteomes" id="UP000027466">
    <property type="component" value="Unassembled WGS sequence"/>
</dbReference>
<accession>A0A069PU57</accession>
<gene>
    <name evidence="1" type="ORF">BG61_22585</name>
</gene>
<organism evidence="1 2">
    <name type="scientific">Caballeronia glathei</name>
    <dbReference type="NCBI Taxonomy" id="60547"/>
    <lineage>
        <taxon>Bacteria</taxon>
        <taxon>Pseudomonadati</taxon>
        <taxon>Pseudomonadota</taxon>
        <taxon>Betaproteobacteria</taxon>
        <taxon>Burkholderiales</taxon>
        <taxon>Burkholderiaceae</taxon>
        <taxon>Caballeronia</taxon>
    </lineage>
</organism>
<evidence type="ECO:0000313" key="2">
    <source>
        <dbReference type="Proteomes" id="UP000027466"/>
    </source>
</evidence>
<evidence type="ECO:0000313" key="1">
    <source>
        <dbReference type="EMBL" id="KDR40836.1"/>
    </source>
</evidence>
<reference evidence="1 2" key="1">
    <citation type="submission" date="2014-03" db="EMBL/GenBank/DDBJ databases">
        <title>Draft Genome Sequences of Four Burkholderia Strains.</title>
        <authorList>
            <person name="Liu X.Y."/>
            <person name="Li C.X."/>
            <person name="Xu J.H."/>
        </authorList>
    </citation>
    <scope>NUCLEOTIDE SEQUENCE [LARGE SCALE GENOMIC DNA]</scope>
    <source>
        <strain evidence="1 2">DSM 50014</strain>
    </source>
</reference>
<dbReference type="EMBL" id="JFHC01000035">
    <property type="protein sequence ID" value="KDR40836.1"/>
    <property type="molecule type" value="Genomic_DNA"/>
</dbReference>